<proteinExistence type="predicted"/>
<protein>
    <recommendedName>
        <fullName evidence="1">Tf2-1-like SH3-like domain-containing protein</fullName>
    </recommendedName>
</protein>
<dbReference type="EMBL" id="KZ505065">
    <property type="protein sequence ID" value="PKU60519.1"/>
    <property type="molecule type" value="Genomic_DNA"/>
</dbReference>
<accession>A0A2I0VAS8</accession>
<dbReference type="PANTHER" id="PTHR46148">
    <property type="entry name" value="CHROMO DOMAIN-CONTAINING PROTEIN"/>
    <property type="match status" value="1"/>
</dbReference>
<reference evidence="2 3" key="1">
    <citation type="journal article" date="2016" name="Sci. Rep.">
        <title>The Dendrobium catenatum Lindl. genome sequence provides insights into polysaccharide synthase, floral development and adaptive evolution.</title>
        <authorList>
            <person name="Zhang G.Q."/>
            <person name="Xu Q."/>
            <person name="Bian C."/>
            <person name="Tsai W.C."/>
            <person name="Yeh C.M."/>
            <person name="Liu K.W."/>
            <person name="Yoshida K."/>
            <person name="Zhang L.S."/>
            <person name="Chang S.B."/>
            <person name="Chen F."/>
            <person name="Shi Y."/>
            <person name="Su Y.Y."/>
            <person name="Zhang Y.Q."/>
            <person name="Chen L.J."/>
            <person name="Yin Y."/>
            <person name="Lin M."/>
            <person name="Huang H."/>
            <person name="Deng H."/>
            <person name="Wang Z.W."/>
            <person name="Zhu S.L."/>
            <person name="Zhao X."/>
            <person name="Deng C."/>
            <person name="Niu S.C."/>
            <person name="Huang J."/>
            <person name="Wang M."/>
            <person name="Liu G.H."/>
            <person name="Yang H.J."/>
            <person name="Xiao X.J."/>
            <person name="Hsiao Y.Y."/>
            <person name="Wu W.L."/>
            <person name="Chen Y.Y."/>
            <person name="Mitsuda N."/>
            <person name="Ohme-Takagi M."/>
            <person name="Luo Y.B."/>
            <person name="Van de Peer Y."/>
            <person name="Liu Z.J."/>
        </authorList>
    </citation>
    <scope>NUCLEOTIDE SEQUENCE [LARGE SCALE GENOMIC DNA]</scope>
    <source>
        <tissue evidence="2">The whole plant</tissue>
    </source>
</reference>
<keyword evidence="3" id="KW-1185">Reference proteome</keyword>
<evidence type="ECO:0000313" key="2">
    <source>
        <dbReference type="EMBL" id="PKU60519.1"/>
    </source>
</evidence>
<dbReference type="Pfam" id="PF24626">
    <property type="entry name" value="SH3_Tf2-1"/>
    <property type="match status" value="1"/>
</dbReference>
<feature type="domain" description="Tf2-1-like SH3-like" evidence="1">
    <location>
        <begin position="17"/>
        <end position="64"/>
    </location>
</feature>
<evidence type="ECO:0000259" key="1">
    <source>
        <dbReference type="Pfam" id="PF24626"/>
    </source>
</evidence>
<dbReference type="InterPro" id="IPR056924">
    <property type="entry name" value="SH3_Tf2-1"/>
</dbReference>
<organism evidence="2 3">
    <name type="scientific">Dendrobium catenatum</name>
    <dbReference type="NCBI Taxonomy" id="906689"/>
    <lineage>
        <taxon>Eukaryota</taxon>
        <taxon>Viridiplantae</taxon>
        <taxon>Streptophyta</taxon>
        <taxon>Embryophyta</taxon>
        <taxon>Tracheophyta</taxon>
        <taxon>Spermatophyta</taxon>
        <taxon>Magnoliopsida</taxon>
        <taxon>Liliopsida</taxon>
        <taxon>Asparagales</taxon>
        <taxon>Orchidaceae</taxon>
        <taxon>Epidendroideae</taxon>
        <taxon>Malaxideae</taxon>
        <taxon>Dendrobiinae</taxon>
        <taxon>Dendrobium</taxon>
    </lineage>
</organism>
<gene>
    <name evidence="2" type="ORF">MA16_Dca027911</name>
</gene>
<dbReference type="AlphaFoldDB" id="A0A2I0VAS8"/>
<dbReference type="Proteomes" id="UP000233837">
    <property type="component" value="Unassembled WGS sequence"/>
</dbReference>
<name>A0A2I0VAS8_9ASPA</name>
<sequence length="95" mass="10965">MKRQADAHRRDIQFELGEKVFLKLRPYRQKTLANGRNEKLSPRYFGPYEIVDKIGAVACCLKTPIRHYPSNIPCVTTEKGHRGVCNQCRIASNFD</sequence>
<evidence type="ECO:0000313" key="3">
    <source>
        <dbReference type="Proteomes" id="UP000233837"/>
    </source>
</evidence>
<dbReference type="PANTHER" id="PTHR46148:SF57">
    <property type="entry name" value="OS12G0499874 PROTEIN"/>
    <property type="match status" value="1"/>
</dbReference>
<reference evidence="2 3" key="2">
    <citation type="journal article" date="2017" name="Nature">
        <title>The Apostasia genome and the evolution of orchids.</title>
        <authorList>
            <person name="Zhang G.Q."/>
            <person name="Liu K.W."/>
            <person name="Li Z."/>
            <person name="Lohaus R."/>
            <person name="Hsiao Y.Y."/>
            <person name="Niu S.C."/>
            <person name="Wang J.Y."/>
            <person name="Lin Y.C."/>
            <person name="Xu Q."/>
            <person name="Chen L.J."/>
            <person name="Yoshida K."/>
            <person name="Fujiwara S."/>
            <person name="Wang Z.W."/>
            <person name="Zhang Y.Q."/>
            <person name="Mitsuda N."/>
            <person name="Wang M."/>
            <person name="Liu G.H."/>
            <person name="Pecoraro L."/>
            <person name="Huang H.X."/>
            <person name="Xiao X.J."/>
            <person name="Lin M."/>
            <person name="Wu X.Y."/>
            <person name="Wu W.L."/>
            <person name="Chen Y.Y."/>
            <person name="Chang S.B."/>
            <person name="Sakamoto S."/>
            <person name="Ohme-Takagi M."/>
            <person name="Yagi M."/>
            <person name="Zeng S.J."/>
            <person name="Shen C.Y."/>
            <person name="Yeh C.M."/>
            <person name="Luo Y.B."/>
            <person name="Tsai W.C."/>
            <person name="Van de Peer Y."/>
            <person name="Liu Z.J."/>
        </authorList>
    </citation>
    <scope>NUCLEOTIDE SEQUENCE [LARGE SCALE GENOMIC DNA]</scope>
    <source>
        <tissue evidence="2">The whole plant</tissue>
    </source>
</reference>